<gene>
    <name evidence="3" type="ORF">KP509_03G005100</name>
</gene>
<evidence type="ECO:0000259" key="2">
    <source>
        <dbReference type="Pfam" id="PF25598"/>
    </source>
</evidence>
<feature type="domain" description="U-box" evidence="2">
    <location>
        <begin position="234"/>
        <end position="318"/>
    </location>
</feature>
<proteinExistence type="predicted"/>
<evidence type="ECO:0000313" key="3">
    <source>
        <dbReference type="EMBL" id="KAH7440673.1"/>
    </source>
</evidence>
<dbReference type="PANTHER" id="PTHR22849">
    <property type="entry name" value="WDSAM1 PROTEIN"/>
    <property type="match status" value="1"/>
</dbReference>
<keyword evidence="4" id="KW-1185">Reference proteome</keyword>
<dbReference type="Pfam" id="PF25598">
    <property type="entry name" value="ARM_PUB"/>
    <property type="match status" value="1"/>
</dbReference>
<name>A0A8T2V438_CERRI</name>
<dbReference type="Proteomes" id="UP000825935">
    <property type="component" value="Chromosome 3"/>
</dbReference>
<evidence type="ECO:0000256" key="1">
    <source>
        <dbReference type="ARBA" id="ARBA00022786"/>
    </source>
</evidence>
<protein>
    <recommendedName>
        <fullName evidence="2">U-box domain-containing protein</fullName>
    </recommendedName>
</protein>
<accession>A0A8T2V438</accession>
<dbReference type="EMBL" id="CM035408">
    <property type="protein sequence ID" value="KAH7440673.1"/>
    <property type="molecule type" value="Genomic_DNA"/>
</dbReference>
<reference evidence="3" key="1">
    <citation type="submission" date="2021-08" db="EMBL/GenBank/DDBJ databases">
        <title>WGS assembly of Ceratopteris richardii.</title>
        <authorList>
            <person name="Marchant D.B."/>
            <person name="Chen G."/>
            <person name="Jenkins J."/>
            <person name="Shu S."/>
            <person name="Leebens-Mack J."/>
            <person name="Grimwood J."/>
            <person name="Schmutz J."/>
            <person name="Soltis P."/>
            <person name="Soltis D."/>
            <person name="Chen Z.-H."/>
        </authorList>
    </citation>
    <scope>NUCLEOTIDE SEQUENCE</scope>
    <source>
        <strain evidence="3">Whitten #5841</strain>
        <tissue evidence="3">Leaf</tissue>
    </source>
</reference>
<dbReference type="GO" id="GO:0061630">
    <property type="term" value="F:ubiquitin protein ligase activity"/>
    <property type="evidence" value="ECO:0007669"/>
    <property type="project" value="InterPro"/>
</dbReference>
<organism evidence="3 4">
    <name type="scientific">Ceratopteris richardii</name>
    <name type="common">Triangle waterfern</name>
    <dbReference type="NCBI Taxonomy" id="49495"/>
    <lineage>
        <taxon>Eukaryota</taxon>
        <taxon>Viridiplantae</taxon>
        <taxon>Streptophyta</taxon>
        <taxon>Embryophyta</taxon>
        <taxon>Tracheophyta</taxon>
        <taxon>Polypodiopsida</taxon>
        <taxon>Polypodiidae</taxon>
        <taxon>Polypodiales</taxon>
        <taxon>Pteridineae</taxon>
        <taxon>Pteridaceae</taxon>
        <taxon>Parkerioideae</taxon>
        <taxon>Ceratopteris</taxon>
    </lineage>
</organism>
<dbReference type="InterPro" id="IPR058678">
    <property type="entry name" value="ARM_PUB"/>
</dbReference>
<dbReference type="InterPro" id="IPR045185">
    <property type="entry name" value="PUB22/23/24-like"/>
</dbReference>
<sequence length="341" mass="36628">MQMIVILLKEYQSKLPSEISLDCGRLAASRFFNSSSPLGASQISSSPFGSSISVEQSQSSDLSSPLSLPLGEAVHNEVLLHEPQLHVGRDTFADGNKGAGESSARHRSFDASVRAALLIERLATADRKAAVQWIMKVSDWESVIKNLFRTVCHGEAIAFRASVKALAAIYNGVTDEAELQPLSKLETGDIVRLVDHLAGASQPKAERLLIILKAAALVSASSGITSGAADMQDGGNRAALSANSLLFPLLADSLLTMSKLCNELTVHIIWLLCMCHPERLREVAQLGVAHKLLLVTQMNCSSSTKKRIHDLLRAMQATSCLAPIGVSQPLIMQECKNHNAS</sequence>
<dbReference type="PANTHER" id="PTHR22849:SF164">
    <property type="entry name" value="U-BOX DOMAIN-CONTAINING PROTEIN"/>
    <property type="match status" value="1"/>
</dbReference>
<evidence type="ECO:0000313" key="4">
    <source>
        <dbReference type="Proteomes" id="UP000825935"/>
    </source>
</evidence>
<dbReference type="AlphaFoldDB" id="A0A8T2V438"/>
<comment type="caution">
    <text evidence="3">The sequence shown here is derived from an EMBL/GenBank/DDBJ whole genome shotgun (WGS) entry which is preliminary data.</text>
</comment>
<keyword evidence="1" id="KW-0833">Ubl conjugation pathway</keyword>